<name>A0A1V8RU72_9HYPH</name>
<evidence type="ECO:0000259" key="1">
    <source>
        <dbReference type="Pfam" id="PF10592"/>
    </source>
</evidence>
<dbReference type="AlphaFoldDB" id="A0A1V8RU72"/>
<dbReference type="Pfam" id="PF10592">
    <property type="entry name" value="AIPR"/>
    <property type="match status" value="1"/>
</dbReference>
<dbReference type="Proteomes" id="UP000191905">
    <property type="component" value="Unassembled WGS sequence"/>
</dbReference>
<organism evidence="3 4">
    <name type="scientific">Manganibacter manganicus</name>
    <dbReference type="NCBI Taxonomy" id="1873176"/>
    <lineage>
        <taxon>Bacteria</taxon>
        <taxon>Pseudomonadati</taxon>
        <taxon>Pseudomonadota</taxon>
        <taxon>Alphaproteobacteria</taxon>
        <taxon>Hyphomicrobiales</taxon>
        <taxon>Phyllobacteriaceae</taxon>
        <taxon>Manganibacter</taxon>
    </lineage>
</organism>
<keyword evidence="4" id="KW-1185">Reference proteome</keyword>
<accession>A0A1V8RU72</accession>
<gene>
    <name evidence="3" type="ORF">BFN67_12315</name>
</gene>
<dbReference type="STRING" id="1873176.BFN67_12315"/>
<dbReference type="InterPro" id="IPR055101">
    <property type="entry name" value="AIPR_N"/>
</dbReference>
<feature type="domain" description="Abortive phage infection protein C-terminal" evidence="1">
    <location>
        <begin position="238"/>
        <end position="554"/>
    </location>
</feature>
<dbReference type="Pfam" id="PF22879">
    <property type="entry name" value="AIPR_N"/>
    <property type="match status" value="1"/>
</dbReference>
<evidence type="ECO:0000313" key="3">
    <source>
        <dbReference type="EMBL" id="OQM76693.1"/>
    </source>
</evidence>
<dbReference type="InterPro" id="IPR018891">
    <property type="entry name" value="AIPR_C"/>
</dbReference>
<proteinExistence type="predicted"/>
<evidence type="ECO:0000259" key="2">
    <source>
        <dbReference type="Pfam" id="PF22879"/>
    </source>
</evidence>
<dbReference type="OrthoDB" id="9806213at2"/>
<evidence type="ECO:0000313" key="4">
    <source>
        <dbReference type="Proteomes" id="UP000191905"/>
    </source>
</evidence>
<feature type="domain" description="Abortive infection phage resistance protein N-terminal" evidence="2">
    <location>
        <begin position="35"/>
        <end position="179"/>
    </location>
</feature>
<evidence type="ECO:0008006" key="5">
    <source>
        <dbReference type="Google" id="ProtNLM"/>
    </source>
</evidence>
<reference evidence="3 4" key="1">
    <citation type="journal article" date="2016" name="Int. J. Syst. Evol. Microbiol.">
        <title>Pseudaminobacter manganicus sp. nov., isolated from sludge of a manganese mine.</title>
        <authorList>
            <person name="Li J."/>
            <person name="Huang J."/>
            <person name="Liao S."/>
            <person name="Wang G."/>
        </authorList>
    </citation>
    <scope>NUCLEOTIDE SEQUENCE [LARGE SCALE GENOMIC DNA]</scope>
    <source>
        <strain evidence="3 4">JH-7</strain>
    </source>
</reference>
<protein>
    <recommendedName>
        <fullName evidence="5">AIPR protein</fullName>
    </recommendedName>
</protein>
<sequence>MSETEELREFAVNLQQDVIARADAAEEGSLRTTAFTEHMIQHLIDASEIDDGTVCDFEGRGMRCSGWYLSEDSDRLDLFLSVPRLDGLASTVPKAEIETAFRRLSAFLAKALDGLHKGMEEALDRYDMCRSIYDARTELSHVRLFVITDGVATVDHIDNENIEGVEVSSQLWDLRRLFRAVSSGANREPIRIEFASLGGEPPRCIVASPPDSGYRCLLTMLPGNALVEMYRQYGPRLLERNVRSFLQLRGKVNQGIRKTIIEEPQMFLAFNNGLSVTASGLTLEDHGDGTATLLSAEDFQIVNGGQTTGSIFRAWRKDKIKADLLQVPIKITEILSDGDVEEIAPRISQSANNQNKVNMADFSSNHPFHRRMEELSRSIWAPPAAGMQRQSRWFYERARGQYHDALAQNRTEGERRAWERIHPRNQLVTKTDLAKYEHTWSQLPHIVSRGGQKCYLDFMDVLEKRGAFEPDETWFKRCIARAILFRQAEKIVSRQKFGGYRANIVTYSLAWLSHHTAKRVDLDAIWGSQKLSDPLAAFIETLSHQAHEHITNPPGGQNVTEWAKKESCWDRFREHSIAIPAEIEAELISREKAQHSPSAHVFEDQTSADEAAQMERVAEVPAQTWFDLAAWAKDTQTLQPWQRSLSFSLGKLASSGRRPTRKQAMHGEKIFEEARSLGFRG</sequence>
<dbReference type="EMBL" id="MDET01000005">
    <property type="protein sequence ID" value="OQM76693.1"/>
    <property type="molecule type" value="Genomic_DNA"/>
</dbReference>
<comment type="caution">
    <text evidence="3">The sequence shown here is derived from an EMBL/GenBank/DDBJ whole genome shotgun (WGS) entry which is preliminary data.</text>
</comment>